<gene>
    <name evidence="2" type="ORF">AVEN_16940_1</name>
</gene>
<proteinExistence type="predicted"/>
<dbReference type="Proteomes" id="UP000499080">
    <property type="component" value="Unassembled WGS sequence"/>
</dbReference>
<accession>A0A4Y2D4M1</accession>
<sequence length="142" mass="15510">MPPFFFNGSDSMYPAERNRCLVVESDGSDEVASFTCYDIIRCAQKKIHAALLDCSMGNSDLGLTEKSPGSAARGPGRALLSPFAGPERVRERRKALDHPPDPLLAIRYIEVETHVNAVMGGVPIMLKPHGGTHSIVYMRVVQ</sequence>
<evidence type="ECO:0000313" key="3">
    <source>
        <dbReference type="Proteomes" id="UP000499080"/>
    </source>
</evidence>
<keyword evidence="3" id="KW-1185">Reference proteome</keyword>
<dbReference type="EMBL" id="BGPR01000302">
    <property type="protein sequence ID" value="GBM11621.1"/>
    <property type="molecule type" value="Genomic_DNA"/>
</dbReference>
<reference evidence="2 3" key="1">
    <citation type="journal article" date="2019" name="Sci. Rep.">
        <title>Orb-weaving spider Araneus ventricosus genome elucidates the spidroin gene catalogue.</title>
        <authorList>
            <person name="Kono N."/>
            <person name="Nakamura H."/>
            <person name="Ohtoshi R."/>
            <person name="Moran D.A.P."/>
            <person name="Shinohara A."/>
            <person name="Yoshida Y."/>
            <person name="Fujiwara M."/>
            <person name="Mori M."/>
            <person name="Tomita M."/>
            <person name="Arakawa K."/>
        </authorList>
    </citation>
    <scope>NUCLEOTIDE SEQUENCE [LARGE SCALE GENOMIC DNA]</scope>
</reference>
<feature type="compositionally biased region" description="Basic and acidic residues" evidence="1">
    <location>
        <begin position="87"/>
        <end position="96"/>
    </location>
</feature>
<organism evidence="2 3">
    <name type="scientific">Araneus ventricosus</name>
    <name type="common">Orbweaver spider</name>
    <name type="synonym">Epeira ventricosa</name>
    <dbReference type="NCBI Taxonomy" id="182803"/>
    <lineage>
        <taxon>Eukaryota</taxon>
        <taxon>Metazoa</taxon>
        <taxon>Ecdysozoa</taxon>
        <taxon>Arthropoda</taxon>
        <taxon>Chelicerata</taxon>
        <taxon>Arachnida</taxon>
        <taxon>Araneae</taxon>
        <taxon>Araneomorphae</taxon>
        <taxon>Entelegynae</taxon>
        <taxon>Araneoidea</taxon>
        <taxon>Araneidae</taxon>
        <taxon>Araneus</taxon>
    </lineage>
</organism>
<feature type="region of interest" description="Disordered" evidence="1">
    <location>
        <begin position="63"/>
        <end position="96"/>
    </location>
</feature>
<evidence type="ECO:0000313" key="2">
    <source>
        <dbReference type="EMBL" id="GBM11621.1"/>
    </source>
</evidence>
<evidence type="ECO:0000256" key="1">
    <source>
        <dbReference type="SAM" id="MobiDB-lite"/>
    </source>
</evidence>
<name>A0A4Y2D4M1_ARAVE</name>
<comment type="caution">
    <text evidence="2">The sequence shown here is derived from an EMBL/GenBank/DDBJ whole genome shotgun (WGS) entry which is preliminary data.</text>
</comment>
<protein>
    <submittedName>
        <fullName evidence="2">Uncharacterized protein</fullName>
    </submittedName>
</protein>
<dbReference type="AlphaFoldDB" id="A0A4Y2D4M1"/>